<proteinExistence type="predicted"/>
<organism evidence="1 2">
    <name type="scientific">Auricularia subglabra (strain TFB-10046 / SS5)</name>
    <name type="common">White-rot fungus</name>
    <name type="synonym">Auricularia delicata (strain TFB10046)</name>
    <dbReference type="NCBI Taxonomy" id="717982"/>
    <lineage>
        <taxon>Eukaryota</taxon>
        <taxon>Fungi</taxon>
        <taxon>Dikarya</taxon>
        <taxon>Basidiomycota</taxon>
        <taxon>Agaricomycotina</taxon>
        <taxon>Agaricomycetes</taxon>
        <taxon>Auriculariales</taxon>
        <taxon>Auriculariaceae</taxon>
        <taxon>Auricularia</taxon>
    </lineage>
</organism>
<reference evidence="2" key="1">
    <citation type="journal article" date="2012" name="Science">
        <title>The Paleozoic origin of enzymatic lignin decomposition reconstructed from 31 fungal genomes.</title>
        <authorList>
            <person name="Floudas D."/>
            <person name="Binder M."/>
            <person name="Riley R."/>
            <person name="Barry K."/>
            <person name="Blanchette R.A."/>
            <person name="Henrissat B."/>
            <person name="Martinez A.T."/>
            <person name="Otillar R."/>
            <person name="Spatafora J.W."/>
            <person name="Yadav J.S."/>
            <person name="Aerts A."/>
            <person name="Benoit I."/>
            <person name="Boyd A."/>
            <person name="Carlson A."/>
            <person name="Copeland A."/>
            <person name="Coutinho P.M."/>
            <person name="de Vries R.P."/>
            <person name="Ferreira P."/>
            <person name="Findley K."/>
            <person name="Foster B."/>
            <person name="Gaskell J."/>
            <person name="Glotzer D."/>
            <person name="Gorecki P."/>
            <person name="Heitman J."/>
            <person name="Hesse C."/>
            <person name="Hori C."/>
            <person name="Igarashi K."/>
            <person name="Jurgens J.A."/>
            <person name="Kallen N."/>
            <person name="Kersten P."/>
            <person name="Kohler A."/>
            <person name="Kuees U."/>
            <person name="Kumar T.K.A."/>
            <person name="Kuo A."/>
            <person name="LaButti K."/>
            <person name="Larrondo L.F."/>
            <person name="Lindquist E."/>
            <person name="Ling A."/>
            <person name="Lombard V."/>
            <person name="Lucas S."/>
            <person name="Lundell T."/>
            <person name="Martin R."/>
            <person name="McLaughlin D.J."/>
            <person name="Morgenstern I."/>
            <person name="Morin E."/>
            <person name="Murat C."/>
            <person name="Nagy L.G."/>
            <person name="Nolan M."/>
            <person name="Ohm R.A."/>
            <person name="Patyshakuliyeva A."/>
            <person name="Rokas A."/>
            <person name="Ruiz-Duenas F.J."/>
            <person name="Sabat G."/>
            <person name="Salamov A."/>
            <person name="Samejima M."/>
            <person name="Schmutz J."/>
            <person name="Slot J.C."/>
            <person name="St John F."/>
            <person name="Stenlid J."/>
            <person name="Sun H."/>
            <person name="Sun S."/>
            <person name="Syed K."/>
            <person name="Tsang A."/>
            <person name="Wiebenga A."/>
            <person name="Young D."/>
            <person name="Pisabarro A."/>
            <person name="Eastwood D.C."/>
            <person name="Martin F."/>
            <person name="Cullen D."/>
            <person name="Grigoriev I.V."/>
            <person name="Hibbett D.S."/>
        </authorList>
    </citation>
    <scope>NUCLEOTIDE SEQUENCE [LARGE SCALE GENOMIC DNA]</scope>
    <source>
        <strain evidence="2">TFB10046</strain>
    </source>
</reference>
<name>J0DDQ6_AURST</name>
<dbReference type="KEGG" id="adl:AURDEDRAFT_125156"/>
<keyword evidence="2" id="KW-1185">Reference proteome</keyword>
<protein>
    <submittedName>
        <fullName evidence="1">Uncharacterized protein</fullName>
    </submittedName>
</protein>
<dbReference type="InParanoid" id="J0DDQ6"/>
<accession>J0DDQ6</accession>
<dbReference type="EMBL" id="JH687770">
    <property type="protein sequence ID" value="EJD44589.1"/>
    <property type="molecule type" value="Genomic_DNA"/>
</dbReference>
<gene>
    <name evidence="1" type="ORF">AURDEDRAFT_125156</name>
</gene>
<dbReference type="AlphaFoldDB" id="J0DDQ6"/>
<evidence type="ECO:0000313" key="2">
    <source>
        <dbReference type="Proteomes" id="UP000006514"/>
    </source>
</evidence>
<evidence type="ECO:0000313" key="1">
    <source>
        <dbReference type="EMBL" id="EJD44589.1"/>
    </source>
</evidence>
<sequence>MAGLTLLLRVLANADFDHLNEFASEIIPLVESLILATTVEDLVLELSLDAWTSWATLVQHEEEDDRSPLIDRMDCLAMACGDTSRRQIASHILRRLQRLTCTTNILALRSDDAGPMRKFFLAALRYDSASDRLTAMRGFYHAFDPGMAELEDDPTVHPVTHMAAADYTCITGETEFYALDTTCSDAKRILDLRVEFFDAMRAFCVSRDFHALGEALNGLLVRDPRAVDFSAPSIQRFAGGKNPEEFELPIRTWPDALHQCADVLSACSQAASGHNHRQAANILRLKYYLVCRDLEAVRELASQLIRNGGTSVLWYSYALSHYLDGETLFIVFEALVTLEAYDPQLERSQVPLRRFQVYPGF</sequence>
<dbReference type="Proteomes" id="UP000006514">
    <property type="component" value="Unassembled WGS sequence"/>
</dbReference>